<comment type="caution">
    <text evidence="1">The sequence shown here is derived from an EMBL/GenBank/DDBJ whole genome shotgun (WGS) entry which is preliminary data.</text>
</comment>
<dbReference type="Proteomes" id="UP000887013">
    <property type="component" value="Unassembled WGS sequence"/>
</dbReference>
<name>A0A8X6NSJ4_NEPPI</name>
<evidence type="ECO:0000313" key="2">
    <source>
        <dbReference type="Proteomes" id="UP000887013"/>
    </source>
</evidence>
<protein>
    <submittedName>
        <fullName evidence="1">Uncharacterized protein</fullName>
    </submittedName>
</protein>
<dbReference type="AlphaFoldDB" id="A0A8X6NSJ4"/>
<reference evidence="1" key="1">
    <citation type="submission" date="2020-08" db="EMBL/GenBank/DDBJ databases">
        <title>Multicomponent nature underlies the extraordinary mechanical properties of spider dragline silk.</title>
        <authorList>
            <person name="Kono N."/>
            <person name="Nakamura H."/>
            <person name="Mori M."/>
            <person name="Yoshida Y."/>
            <person name="Ohtoshi R."/>
            <person name="Malay A.D."/>
            <person name="Moran D.A.P."/>
            <person name="Tomita M."/>
            <person name="Numata K."/>
            <person name="Arakawa K."/>
        </authorList>
    </citation>
    <scope>NUCLEOTIDE SEQUENCE</scope>
</reference>
<accession>A0A8X6NSJ4</accession>
<keyword evidence="2" id="KW-1185">Reference proteome</keyword>
<sequence length="107" mass="12180">MVDYRIKSKTMLSTLQYLCLQDNGVLNIILFYCHWRVIEDCRKLSALNPQKPHMAGPILPRSGGLPECRRWSMGVREVCHLPVLSLSAFVQGLEAAFSSRPMFSELL</sequence>
<gene>
    <name evidence="1" type="ORF">NPIL_458861</name>
</gene>
<proteinExistence type="predicted"/>
<dbReference type="EMBL" id="BMAW01107756">
    <property type="protein sequence ID" value="GFT30740.1"/>
    <property type="molecule type" value="Genomic_DNA"/>
</dbReference>
<evidence type="ECO:0000313" key="1">
    <source>
        <dbReference type="EMBL" id="GFT30740.1"/>
    </source>
</evidence>
<organism evidence="1 2">
    <name type="scientific">Nephila pilipes</name>
    <name type="common">Giant wood spider</name>
    <name type="synonym">Nephila maculata</name>
    <dbReference type="NCBI Taxonomy" id="299642"/>
    <lineage>
        <taxon>Eukaryota</taxon>
        <taxon>Metazoa</taxon>
        <taxon>Ecdysozoa</taxon>
        <taxon>Arthropoda</taxon>
        <taxon>Chelicerata</taxon>
        <taxon>Arachnida</taxon>
        <taxon>Araneae</taxon>
        <taxon>Araneomorphae</taxon>
        <taxon>Entelegynae</taxon>
        <taxon>Araneoidea</taxon>
        <taxon>Nephilidae</taxon>
        <taxon>Nephila</taxon>
    </lineage>
</organism>